<name>A0A2J6QDQ3_9HELO</name>
<proteinExistence type="predicted"/>
<evidence type="ECO:0000313" key="2">
    <source>
        <dbReference type="EMBL" id="PMD24394.1"/>
    </source>
</evidence>
<protein>
    <submittedName>
        <fullName evidence="2">Uncharacterized protein</fullName>
    </submittedName>
</protein>
<keyword evidence="3" id="KW-1185">Reference proteome</keyword>
<dbReference type="Proteomes" id="UP000235672">
    <property type="component" value="Unassembled WGS sequence"/>
</dbReference>
<organism evidence="2 3">
    <name type="scientific">Hyaloscypha hepaticicola</name>
    <dbReference type="NCBI Taxonomy" id="2082293"/>
    <lineage>
        <taxon>Eukaryota</taxon>
        <taxon>Fungi</taxon>
        <taxon>Dikarya</taxon>
        <taxon>Ascomycota</taxon>
        <taxon>Pezizomycotina</taxon>
        <taxon>Leotiomycetes</taxon>
        <taxon>Helotiales</taxon>
        <taxon>Hyaloscyphaceae</taxon>
        <taxon>Hyaloscypha</taxon>
    </lineage>
</organism>
<reference evidence="2 3" key="1">
    <citation type="submission" date="2016-05" db="EMBL/GenBank/DDBJ databases">
        <title>A degradative enzymes factory behind the ericoid mycorrhizal symbiosis.</title>
        <authorList>
            <consortium name="DOE Joint Genome Institute"/>
            <person name="Martino E."/>
            <person name="Morin E."/>
            <person name="Grelet G."/>
            <person name="Kuo A."/>
            <person name="Kohler A."/>
            <person name="Daghino S."/>
            <person name="Barry K."/>
            <person name="Choi C."/>
            <person name="Cichocki N."/>
            <person name="Clum A."/>
            <person name="Copeland A."/>
            <person name="Hainaut M."/>
            <person name="Haridas S."/>
            <person name="Labutti K."/>
            <person name="Lindquist E."/>
            <person name="Lipzen A."/>
            <person name="Khouja H.-R."/>
            <person name="Murat C."/>
            <person name="Ohm R."/>
            <person name="Olson A."/>
            <person name="Spatafora J."/>
            <person name="Veneault-Fourrey C."/>
            <person name="Henrissat B."/>
            <person name="Grigoriev I."/>
            <person name="Martin F."/>
            <person name="Perotto S."/>
        </authorList>
    </citation>
    <scope>NUCLEOTIDE SEQUENCE [LARGE SCALE GENOMIC DNA]</scope>
    <source>
        <strain evidence="2 3">UAMH 7357</strain>
    </source>
</reference>
<accession>A0A2J6QDQ3</accession>
<feature type="region of interest" description="Disordered" evidence="1">
    <location>
        <begin position="13"/>
        <end position="35"/>
    </location>
</feature>
<dbReference type="AlphaFoldDB" id="A0A2J6QDQ3"/>
<evidence type="ECO:0000313" key="3">
    <source>
        <dbReference type="Proteomes" id="UP000235672"/>
    </source>
</evidence>
<sequence length="872" mass="98186">MAFSQEITRRSLLGGRQPGLGNYAASSRSSEEDFPVPQAASVNGGGMEVLPPIPGSDGLARMDSVSHRASGALQANTQVWEEIANKLLPPEESELMLKRFEKRVDERLRRTYVEGVMMRDVDDNAAVPRIGLTFLPGADKPQVTRLEQISMAGQEPDQKEAIWRVNTAASLLMQFTVSADLSVVQSYQGDQTAMVASRVKNRLHKNRMDMTLPSSSTSLISMSSLSLQSKQDRLTIDSASVRIVNDLRVAEWDLESTLIEVDGSSITKLMVNFRHLISRGGPDMTFEETRVLLDTMIEDARRLCVRSPVLFRMSTRTKIIHSTNTRYGINHGSMFRTLTTSQGIKEIISLSASYFNSLDPVGSSDNTQKLIRPRFLQMIVLLLSLLNNEDLSEIADFLESTYKLKAERKHLELLFLKVIPLMSINSRVFLGAMIPAIEGFPLNADYESFSDPQAKHMHCWDIFVRRILYEGYILPGSVLDLGRDELSWVVKWPEDGFKSTSVFNNLQYAGSNLRTINEIAPIEFHPESAHSELRTIMTNGEEYTIGSADLDRITCLAPGIYSVQEAGPNGRSYDLVINEHHINAELYEAVRKSNGLVRTLNMHSTHNRKTLKDRVFSRGRAEIIFLQEFVGSGRLTRSAAVLNTTVLAVAYKIEGRKIARKDAMRTMTHDIRELNLLLGQIEPRIADISGQYTVKMELRGILEEVKNHIMISEKARQMIAETEDSSDEPISKVLYPGGIDPTSVTVWNDYKAWYKEGDRLLSVEALRAPLSRVAWLSDVDIEVYLEGRAVKYIVTPLQPVEEKAREDEIRVGDIALLCGQYLILAERLERGGENQFTMVNYLRVTSMEEQATNRRRANRAKPPEAMRLSFFV</sequence>
<dbReference type="OrthoDB" id="3465589at2759"/>
<dbReference type="EMBL" id="KZ613473">
    <property type="protein sequence ID" value="PMD24394.1"/>
    <property type="molecule type" value="Genomic_DNA"/>
</dbReference>
<evidence type="ECO:0000256" key="1">
    <source>
        <dbReference type="SAM" id="MobiDB-lite"/>
    </source>
</evidence>
<gene>
    <name evidence="2" type="ORF">NA56DRAFT_700887</name>
</gene>